<protein>
    <submittedName>
        <fullName evidence="2">Uncharacterized protein</fullName>
    </submittedName>
</protein>
<name>J9EP88_WUCBA</name>
<evidence type="ECO:0000313" key="3">
    <source>
        <dbReference type="Proteomes" id="UP000004810"/>
    </source>
</evidence>
<keyword evidence="1" id="KW-1133">Transmembrane helix</keyword>
<comment type="caution">
    <text evidence="2">The sequence shown here is derived from an EMBL/GenBank/DDBJ whole genome shotgun (WGS) entry which is preliminary data.</text>
</comment>
<gene>
    <name evidence="2" type="ORF">WUBG_12001</name>
</gene>
<reference evidence="3" key="1">
    <citation type="submission" date="2012-08" db="EMBL/GenBank/DDBJ databases">
        <title>The Genome Sequence of Wuchereria bancrofti.</title>
        <authorList>
            <person name="Nutman T.B."/>
            <person name="Fink D.L."/>
            <person name="Russ C."/>
            <person name="Young S."/>
            <person name="Zeng Q."/>
            <person name="Koehrsen M."/>
            <person name="Alvarado L."/>
            <person name="Berlin A."/>
            <person name="Chapman S.B."/>
            <person name="Chen Z."/>
            <person name="Freedman E."/>
            <person name="Gellesch M."/>
            <person name="Goldberg J."/>
            <person name="Griggs A."/>
            <person name="Gujja S."/>
            <person name="Heilman E.R."/>
            <person name="Heiman D."/>
            <person name="Hepburn T."/>
            <person name="Howarth C."/>
            <person name="Jen D."/>
            <person name="Larson L."/>
            <person name="Lewis B."/>
            <person name="Mehta T."/>
            <person name="Park D."/>
            <person name="Pearson M."/>
            <person name="Roberts A."/>
            <person name="Saif S."/>
            <person name="Shea T."/>
            <person name="Shenoy N."/>
            <person name="Sisk P."/>
            <person name="Stolte C."/>
            <person name="Sykes S."/>
            <person name="Walk T."/>
            <person name="White J."/>
            <person name="Yandava C."/>
            <person name="Haas B."/>
            <person name="Henn M.R."/>
            <person name="Nusbaum C."/>
            <person name="Birren B."/>
        </authorList>
    </citation>
    <scope>NUCLEOTIDE SEQUENCE [LARGE SCALE GENOMIC DNA]</scope>
    <source>
        <strain evidence="3">NA</strain>
    </source>
</reference>
<evidence type="ECO:0000313" key="2">
    <source>
        <dbReference type="EMBL" id="EJW77089.1"/>
    </source>
</evidence>
<dbReference type="Proteomes" id="UP000004810">
    <property type="component" value="Unassembled WGS sequence"/>
</dbReference>
<organism evidence="2 3">
    <name type="scientific">Wuchereria bancrofti</name>
    <dbReference type="NCBI Taxonomy" id="6293"/>
    <lineage>
        <taxon>Eukaryota</taxon>
        <taxon>Metazoa</taxon>
        <taxon>Ecdysozoa</taxon>
        <taxon>Nematoda</taxon>
        <taxon>Chromadorea</taxon>
        <taxon>Rhabditida</taxon>
        <taxon>Spirurina</taxon>
        <taxon>Spiruromorpha</taxon>
        <taxon>Filarioidea</taxon>
        <taxon>Onchocercidae</taxon>
        <taxon>Wuchereria</taxon>
    </lineage>
</organism>
<keyword evidence="1" id="KW-0472">Membrane</keyword>
<evidence type="ECO:0000256" key="1">
    <source>
        <dbReference type="SAM" id="Phobius"/>
    </source>
</evidence>
<dbReference type="EMBL" id="ADBV01008221">
    <property type="protein sequence ID" value="EJW77089.1"/>
    <property type="molecule type" value="Genomic_DNA"/>
</dbReference>
<accession>J9EP88</accession>
<feature type="transmembrane region" description="Helical" evidence="1">
    <location>
        <begin position="45"/>
        <end position="65"/>
    </location>
</feature>
<sequence>MITRYIFPFAKNFLNSSLTAYQECVTVPLDPFSCRLQKRRPSVSMMSTVVGAFVLNLLLTTVRYFSLGLTPKIASFDFENPPKKQISCLESNDNKDCLPLNSKTVAFELVKASMKLMKMKWL</sequence>
<dbReference type="AlphaFoldDB" id="J9EP88"/>
<proteinExistence type="predicted"/>
<keyword evidence="1" id="KW-0812">Transmembrane</keyword>